<keyword evidence="2" id="KW-1185">Reference proteome</keyword>
<accession>A0AAE8M2S6</accession>
<dbReference type="EMBL" id="ONZP01000088">
    <property type="protein sequence ID" value="SPJ73098.1"/>
    <property type="molecule type" value="Genomic_DNA"/>
</dbReference>
<dbReference type="AlphaFoldDB" id="A0AAE8M2S6"/>
<proteinExistence type="predicted"/>
<protein>
    <submittedName>
        <fullName evidence="1">Uncharacterized protein</fullName>
    </submittedName>
</protein>
<organism evidence="1 2">
    <name type="scientific">Fusarium torulosum</name>
    <dbReference type="NCBI Taxonomy" id="33205"/>
    <lineage>
        <taxon>Eukaryota</taxon>
        <taxon>Fungi</taxon>
        <taxon>Dikarya</taxon>
        <taxon>Ascomycota</taxon>
        <taxon>Pezizomycotina</taxon>
        <taxon>Sordariomycetes</taxon>
        <taxon>Hypocreomycetidae</taxon>
        <taxon>Hypocreales</taxon>
        <taxon>Nectriaceae</taxon>
        <taxon>Fusarium</taxon>
    </lineage>
</organism>
<reference evidence="1" key="1">
    <citation type="submission" date="2018-03" db="EMBL/GenBank/DDBJ databases">
        <authorList>
            <person name="Guldener U."/>
        </authorList>
    </citation>
    <scope>NUCLEOTIDE SEQUENCE</scope>
</reference>
<gene>
    <name evidence="1" type="ORF">FTOL_02827</name>
</gene>
<comment type="caution">
    <text evidence="1">The sequence shown here is derived from an EMBL/GenBank/DDBJ whole genome shotgun (WGS) entry which is preliminary data.</text>
</comment>
<sequence length="310" mass="34292">MGSSKKDHNIRVKSSSFNPLLKCLIPTCDKPAGNYQSTKEKSFFCKDHTCHAGSQCRSWTEKDKKFCKAHSKCAQLGCTAQVEVVEGSSFQYSWTGSDEWLCPDRKSPMLDRLHISPDANFVKTVVRRKPDTNDAICPAGTTTHNTAQNTPKRSSVPSQIALWIEYPRHACASITPVRGPAASVKHSRQAVIHESAIAISHVLRQDFVSRWPRSLASTAWKRHVSKTGVEKLGTPGVDAFRIFVYIIAVKKTAQNSLIPYRDLRIWARAAVSAELVAMGAVFADQEDLLLPLTMSTTRFQMSITTIGGGM</sequence>
<name>A0AAE8M2S6_9HYPO</name>
<evidence type="ECO:0000313" key="2">
    <source>
        <dbReference type="Proteomes" id="UP001187734"/>
    </source>
</evidence>
<evidence type="ECO:0000313" key="1">
    <source>
        <dbReference type="EMBL" id="SPJ73098.1"/>
    </source>
</evidence>
<dbReference type="Proteomes" id="UP001187734">
    <property type="component" value="Unassembled WGS sequence"/>
</dbReference>